<gene>
    <name evidence="4" type="ORF">ETD85_61535</name>
</gene>
<evidence type="ECO:0000256" key="1">
    <source>
        <dbReference type="ARBA" id="ARBA00022741"/>
    </source>
</evidence>
<keyword evidence="2" id="KW-0067">ATP-binding</keyword>
<name>A0A5S4EZV3_9ACTN</name>
<dbReference type="PANTHER" id="PTHR16305">
    <property type="entry name" value="TESTICULAR SOLUBLE ADENYLYL CYCLASE"/>
    <property type="match status" value="1"/>
</dbReference>
<evidence type="ECO:0000259" key="3">
    <source>
        <dbReference type="Pfam" id="PF13191"/>
    </source>
</evidence>
<keyword evidence="1" id="KW-0547">Nucleotide-binding</keyword>
<dbReference type="GO" id="GO:0005524">
    <property type="term" value="F:ATP binding"/>
    <property type="evidence" value="ECO:0007669"/>
    <property type="project" value="UniProtKB-KW"/>
</dbReference>
<protein>
    <submittedName>
        <fullName evidence="4">LuxR family transcriptional regulator</fullName>
    </submittedName>
</protein>
<dbReference type="GO" id="GO:0004016">
    <property type="term" value="F:adenylate cyclase activity"/>
    <property type="evidence" value="ECO:0007669"/>
    <property type="project" value="TreeGrafter"/>
</dbReference>
<feature type="non-terminal residue" evidence="4">
    <location>
        <position position="588"/>
    </location>
</feature>
<evidence type="ECO:0000313" key="5">
    <source>
        <dbReference type="Proteomes" id="UP000306628"/>
    </source>
</evidence>
<dbReference type="AlphaFoldDB" id="A0A5S4EZV3"/>
<accession>A0A5S4EZV3</accession>
<dbReference type="GO" id="GO:0005737">
    <property type="term" value="C:cytoplasm"/>
    <property type="evidence" value="ECO:0007669"/>
    <property type="project" value="TreeGrafter"/>
</dbReference>
<keyword evidence="5" id="KW-1185">Reference proteome</keyword>
<dbReference type="InterPro" id="IPR027417">
    <property type="entry name" value="P-loop_NTPase"/>
</dbReference>
<proteinExistence type="predicted"/>
<organism evidence="4 5">
    <name type="scientific">Nonomuraea zeae</name>
    <dbReference type="NCBI Taxonomy" id="1642303"/>
    <lineage>
        <taxon>Bacteria</taxon>
        <taxon>Bacillati</taxon>
        <taxon>Actinomycetota</taxon>
        <taxon>Actinomycetes</taxon>
        <taxon>Streptosporangiales</taxon>
        <taxon>Streptosporangiaceae</taxon>
        <taxon>Nonomuraea</taxon>
    </lineage>
</organism>
<evidence type="ECO:0000256" key="2">
    <source>
        <dbReference type="ARBA" id="ARBA00022840"/>
    </source>
</evidence>
<dbReference type="Proteomes" id="UP000306628">
    <property type="component" value="Unassembled WGS sequence"/>
</dbReference>
<sequence>MNAAKATEGVTLDARGPALIGRAGAMATVVDALAQPAALVLIEGEAGIGKSRLVDECLATPALRDLRVLMAVCPDLREPFPLGAVVDGLRLFHDRLGALDLSPLAGALRPLFPEWSTLLPPALESLADPQETRHRLFRALTELIDALGIDVLVVEDAHWADAATLDWLLMLCASRAGGRSIVATYRPSDVSERSPLLRLTSRLPRRMTQERVSLEPLDVPQTRAFVASMFSDTEVSEKFAAFLREHTGGIPLAVEQTVRLMRDRRDIFRTETGWRRRLMAELQVPPTVRDSVLERVARFSAATRAVLQASAVLEAPSDERLIAAVAGLDEHATRDSLAEALASGLMRETARGAFAFRHVLASRAVADAIPIPTRRLLHERAAVSLRDREHPPAVRLCRHFREAGDVAEWFRYAEASAELALESGDDQTGVALLHELLTTAEHPVDRRVRLAQKLGQAATLTAEPLFGLGELVREALEQVLADPGLPAGERGEIRLRLGQLLLHLGSFEDGMADVEAAVPDLEHRPALAVQAMLLLATPFTGAWPAARHLAWMDRAVTLLPHLRAPADRQAFLIGHVLSLLLLGEEEGW</sequence>
<evidence type="ECO:0000313" key="4">
    <source>
        <dbReference type="EMBL" id="TMR09335.1"/>
    </source>
</evidence>
<dbReference type="EMBL" id="VCKX01000590">
    <property type="protein sequence ID" value="TMR09335.1"/>
    <property type="molecule type" value="Genomic_DNA"/>
</dbReference>
<dbReference type="SUPFAM" id="SSF52540">
    <property type="entry name" value="P-loop containing nucleoside triphosphate hydrolases"/>
    <property type="match status" value="1"/>
</dbReference>
<reference evidence="4 5" key="1">
    <citation type="submission" date="2019-05" db="EMBL/GenBank/DDBJ databases">
        <title>Draft genome sequence of Nonomuraea zeae DSM 100528.</title>
        <authorList>
            <person name="Saricaoglu S."/>
            <person name="Isik K."/>
        </authorList>
    </citation>
    <scope>NUCLEOTIDE SEQUENCE [LARGE SCALE GENOMIC DNA]</scope>
    <source>
        <strain evidence="4 5">DSM 100528</strain>
    </source>
</reference>
<dbReference type="PANTHER" id="PTHR16305:SF35">
    <property type="entry name" value="TRANSCRIPTIONAL ACTIVATOR DOMAIN"/>
    <property type="match status" value="1"/>
</dbReference>
<dbReference type="InterPro" id="IPR041664">
    <property type="entry name" value="AAA_16"/>
</dbReference>
<comment type="caution">
    <text evidence="4">The sequence shown here is derived from an EMBL/GenBank/DDBJ whole genome shotgun (WGS) entry which is preliminary data.</text>
</comment>
<feature type="domain" description="Orc1-like AAA ATPase" evidence="3">
    <location>
        <begin position="19"/>
        <end position="175"/>
    </location>
</feature>
<dbReference type="Pfam" id="PF13191">
    <property type="entry name" value="AAA_16"/>
    <property type="match status" value="1"/>
</dbReference>